<dbReference type="Proteomes" id="UP000565521">
    <property type="component" value="Unassembled WGS sequence"/>
</dbReference>
<keyword evidence="2" id="KW-0472">Membrane</keyword>
<evidence type="ECO:0000313" key="4">
    <source>
        <dbReference type="Proteomes" id="UP000565521"/>
    </source>
</evidence>
<feature type="transmembrane region" description="Helical" evidence="2">
    <location>
        <begin position="43"/>
        <end position="66"/>
    </location>
</feature>
<evidence type="ECO:0000256" key="2">
    <source>
        <dbReference type="SAM" id="Phobius"/>
    </source>
</evidence>
<dbReference type="RefSeq" id="WP_176910001.1">
    <property type="nucleotide sequence ID" value="NZ_JABKAU010000052.1"/>
</dbReference>
<gene>
    <name evidence="3" type="ORF">HW554_18330</name>
</gene>
<dbReference type="EMBL" id="JABKAU010000052">
    <property type="protein sequence ID" value="NVO33168.1"/>
    <property type="molecule type" value="Genomic_DNA"/>
</dbReference>
<comment type="caution">
    <text evidence="3">The sequence shown here is derived from an EMBL/GenBank/DDBJ whole genome shotgun (WGS) entry which is preliminary data.</text>
</comment>
<keyword evidence="4" id="KW-1185">Reference proteome</keyword>
<accession>A0A7Y7PSD8</accession>
<evidence type="ECO:0000313" key="3">
    <source>
        <dbReference type="EMBL" id="NVO33168.1"/>
    </source>
</evidence>
<feature type="region of interest" description="Disordered" evidence="1">
    <location>
        <begin position="84"/>
        <end position="117"/>
    </location>
</feature>
<keyword evidence="2" id="KW-1133">Transmembrane helix</keyword>
<evidence type="ECO:0000256" key="1">
    <source>
        <dbReference type="SAM" id="MobiDB-lite"/>
    </source>
</evidence>
<organism evidence="3 4">
    <name type="scientific">Hymenobacter lapidiphilus</name>
    <dbReference type="NCBI Taxonomy" id="2608003"/>
    <lineage>
        <taxon>Bacteria</taxon>
        <taxon>Pseudomonadati</taxon>
        <taxon>Bacteroidota</taxon>
        <taxon>Cytophagia</taxon>
        <taxon>Cytophagales</taxon>
        <taxon>Hymenobacteraceae</taxon>
        <taxon>Hymenobacter</taxon>
    </lineage>
</organism>
<name>A0A7Y7PSD8_9BACT</name>
<feature type="transmembrane region" description="Helical" evidence="2">
    <location>
        <begin position="18"/>
        <end position="37"/>
    </location>
</feature>
<proteinExistence type="predicted"/>
<sequence>MPQSASVFFQLRPLLRQIALLAAISAALALALILYLYGSQDQFLIRLFGTFFVFFWLLAITFLAAVPFVSWAAANWFGPAWAEAPASPSRRKKPAAAVSRTPARAVARPKPSNRNHP</sequence>
<reference evidence="3 4" key="1">
    <citation type="submission" date="2020-05" db="EMBL/GenBank/DDBJ databases">
        <title>Hymenobacter terrestris sp. nov. and Hymenobacter lapidiphilus sp. nov., isolated from regoliths in Antarctica.</title>
        <authorList>
            <person name="Sedlacek I."/>
            <person name="Pantucek R."/>
            <person name="Zeman M."/>
            <person name="Holochova P."/>
            <person name="Kralova S."/>
            <person name="Stankova E."/>
            <person name="Sedo O."/>
            <person name="Micenkova L."/>
            <person name="Svec P."/>
            <person name="Gupta V."/>
            <person name="Sood U."/>
            <person name="Korpole U.S."/>
            <person name="Lal R."/>
        </authorList>
    </citation>
    <scope>NUCLEOTIDE SEQUENCE [LARGE SCALE GENOMIC DNA]</scope>
    <source>
        <strain evidence="3 4">P5342</strain>
    </source>
</reference>
<dbReference type="AlphaFoldDB" id="A0A7Y7PSD8"/>
<protein>
    <submittedName>
        <fullName evidence="3">Uncharacterized protein</fullName>
    </submittedName>
</protein>
<keyword evidence="2" id="KW-0812">Transmembrane</keyword>